<evidence type="ECO:0000313" key="7">
    <source>
        <dbReference type="EnsemblMetazoa" id="XP_031788401"/>
    </source>
</evidence>
<dbReference type="Pfam" id="PF21238">
    <property type="entry name" value="Pus10_C"/>
    <property type="match status" value="1"/>
</dbReference>
<dbReference type="GO" id="GO:0160148">
    <property type="term" value="F:tRNA pseudouridine(55) synthase activity"/>
    <property type="evidence" value="ECO:0007669"/>
    <property type="project" value="UniProtKB-EC"/>
</dbReference>
<name>A0A7M7TB26_NASVI</name>
<dbReference type="Gene3D" id="3.30.70.3190">
    <property type="match status" value="1"/>
</dbReference>
<dbReference type="EC" id="5.4.99.25" evidence="2"/>
<organism evidence="7 8">
    <name type="scientific">Nasonia vitripennis</name>
    <name type="common">Parasitic wasp</name>
    <dbReference type="NCBI Taxonomy" id="7425"/>
    <lineage>
        <taxon>Eukaryota</taxon>
        <taxon>Metazoa</taxon>
        <taxon>Ecdysozoa</taxon>
        <taxon>Arthropoda</taxon>
        <taxon>Hexapoda</taxon>
        <taxon>Insecta</taxon>
        <taxon>Pterygota</taxon>
        <taxon>Neoptera</taxon>
        <taxon>Endopterygota</taxon>
        <taxon>Hymenoptera</taxon>
        <taxon>Apocrita</taxon>
        <taxon>Proctotrupomorpha</taxon>
        <taxon>Chalcidoidea</taxon>
        <taxon>Pteromalidae</taxon>
        <taxon>Pteromalinae</taxon>
        <taxon>Nasonia</taxon>
    </lineage>
</organism>
<dbReference type="InterPro" id="IPR048741">
    <property type="entry name" value="Pus10-like_C"/>
</dbReference>
<dbReference type="Pfam" id="PF21237">
    <property type="entry name" value="Pus10_N_euk"/>
    <property type="match status" value="1"/>
</dbReference>
<comment type="similarity">
    <text evidence="1">Belongs to the pseudouridine synthase Pus10 family.</text>
</comment>
<dbReference type="FunCoup" id="A0A7M7TB26">
    <property type="interactions" value="1864"/>
</dbReference>
<dbReference type="InParanoid" id="A0A7M7TB26"/>
<dbReference type="Proteomes" id="UP000002358">
    <property type="component" value="Chromosome 5"/>
</dbReference>
<dbReference type="GO" id="GO:0031119">
    <property type="term" value="P:tRNA pseudouridine synthesis"/>
    <property type="evidence" value="ECO:0007669"/>
    <property type="project" value="TreeGrafter"/>
</dbReference>
<evidence type="ECO:0000256" key="4">
    <source>
        <dbReference type="ARBA" id="ARBA00023235"/>
    </source>
</evidence>
<dbReference type="OrthoDB" id="271937at2759"/>
<dbReference type="SMR" id="A0A7M7TB26"/>
<evidence type="ECO:0000313" key="8">
    <source>
        <dbReference type="Proteomes" id="UP000002358"/>
    </source>
</evidence>
<sequence length="514" mass="59319">MSNIVDSFNKISEDNLDFLENEIFLLLRKIGCCFKCSLRFCGINLIEQYNYSDNFLSKLKILDDNESVRDTSPCVVCLGILQNQVLADFIQKMISQIEDFKNDCSTVSFNLTLPTVIQIRERAVQYYLTTHFSSNLWDDKIKVQNIKEVFKWFISPKIKCVMNKNLEISNILSPFSIDVHISYSEDQEECSQLLNNYDQLTRVTDFKPKSNRSNISKKTIDSLISAITDEQFVKCYTVPPSVPTSFVNIDKLICKHDSIFVGGCYQKLSRKISQTPWVVDGELKVTTSVQDIICCHIMDFTKAEHTKFLSSGREDVDVRMLLSGRPFAIELVNPRYTKHLQENLFDLTNKINAQTEKVKISNDLKVLTKTNLQKLKEGEYSKSKTYRALCICKKNFDIESLNNILKTKQNLEIVQNTPVRVLHRRAVSARKRVIYELRARLPRVQEIERYKKSTNCNFNDCTLIIFDFKTQAGTYVKEFVHGDFGRTVPSLSSILDTEIDIISLDVTHISLEWP</sequence>
<dbReference type="Gene3D" id="3.30.70.2510">
    <property type="match status" value="1"/>
</dbReference>
<dbReference type="FunFam" id="3.30.70.2510:FF:000001">
    <property type="entry name" value="tRNA pseudouridine synthase Pus10"/>
    <property type="match status" value="1"/>
</dbReference>
<proteinExistence type="inferred from homology"/>
<keyword evidence="4" id="KW-0413">Isomerase</keyword>
<dbReference type="InterPro" id="IPR020103">
    <property type="entry name" value="PsdUridine_synth_cat_dom_sf"/>
</dbReference>
<evidence type="ECO:0000256" key="1">
    <source>
        <dbReference type="ARBA" id="ARBA00009652"/>
    </source>
</evidence>
<dbReference type="KEGG" id="nvi:103317891"/>
<keyword evidence="8" id="KW-1185">Reference proteome</keyword>
<feature type="domain" description="Pus10-like C-terminal" evidence="6">
    <location>
        <begin position="260"/>
        <end position="509"/>
    </location>
</feature>
<dbReference type="GeneID" id="103317891"/>
<dbReference type="AlphaFoldDB" id="A0A7M7TB26"/>
<reference evidence="7" key="1">
    <citation type="submission" date="2021-01" db="UniProtKB">
        <authorList>
            <consortium name="EnsemblMetazoa"/>
        </authorList>
    </citation>
    <scope>IDENTIFICATION</scope>
</reference>
<evidence type="ECO:0000259" key="5">
    <source>
        <dbReference type="Pfam" id="PF21237"/>
    </source>
</evidence>
<dbReference type="InterPro" id="IPR039894">
    <property type="entry name" value="Pus10-like"/>
</dbReference>
<dbReference type="EnsemblMetazoa" id="XM_031932541">
    <property type="protein sequence ID" value="XP_031788401"/>
    <property type="gene ID" value="LOC103317891"/>
</dbReference>
<dbReference type="CTD" id="150962"/>
<protein>
    <recommendedName>
        <fullName evidence="2">tRNA pseudouridine(55) synthase</fullName>
        <ecNumber evidence="2">5.4.99.25</ecNumber>
    </recommendedName>
</protein>
<dbReference type="InterPro" id="IPR048742">
    <property type="entry name" value="Pus10_N_euk"/>
</dbReference>
<dbReference type="PANTHER" id="PTHR21568:SF0">
    <property type="entry name" value="TRNA PSEUDOURIDINE SYNTHASE PUS10"/>
    <property type="match status" value="1"/>
</dbReference>
<evidence type="ECO:0000256" key="3">
    <source>
        <dbReference type="ARBA" id="ARBA00022694"/>
    </source>
</evidence>
<dbReference type="SUPFAM" id="SSF55120">
    <property type="entry name" value="Pseudouridine synthase"/>
    <property type="match status" value="1"/>
</dbReference>
<accession>A0A7M7TB26</accession>
<dbReference type="RefSeq" id="XP_031788401.1">
    <property type="nucleotide sequence ID" value="XM_031932541.2"/>
</dbReference>
<dbReference type="GO" id="GO:0003723">
    <property type="term" value="F:RNA binding"/>
    <property type="evidence" value="ECO:0007669"/>
    <property type="project" value="InterPro"/>
</dbReference>
<keyword evidence="3" id="KW-0819">tRNA processing</keyword>
<evidence type="ECO:0000259" key="6">
    <source>
        <dbReference type="Pfam" id="PF21238"/>
    </source>
</evidence>
<feature type="domain" description="Pus10 N-terminal eukaryotes" evidence="5">
    <location>
        <begin position="74"/>
        <end position="254"/>
    </location>
</feature>
<dbReference type="PANTHER" id="PTHR21568">
    <property type="entry name" value="TRNA PSEUDOURIDINE SYNTHASE PUS10"/>
    <property type="match status" value="1"/>
</dbReference>
<evidence type="ECO:0000256" key="2">
    <source>
        <dbReference type="ARBA" id="ARBA00012787"/>
    </source>
</evidence>